<proteinExistence type="inferred from homology"/>
<accession>A0A846ZJT3</accession>
<feature type="chain" id="PRO_5033170148" description="Putative beta-barrel assembly-enhancing protease" evidence="8">
    <location>
        <begin position="22"/>
        <end position="559"/>
    </location>
</feature>
<feature type="domain" description="Peptidase M48" evidence="10">
    <location>
        <begin position="65"/>
        <end position="260"/>
    </location>
</feature>
<feature type="binding site" evidence="8">
    <location>
        <position position="131"/>
    </location>
    <ligand>
        <name>Zn(2+)</name>
        <dbReference type="ChEBI" id="CHEBI:29105"/>
        <note>catalytic</note>
    </ligand>
</feature>
<dbReference type="Pfam" id="PF13432">
    <property type="entry name" value="TPR_16"/>
    <property type="match status" value="1"/>
</dbReference>
<comment type="caution">
    <text evidence="11">The sequence shown here is derived from an EMBL/GenBank/DDBJ whole genome shotgun (WGS) entry which is preliminary data.</text>
</comment>
<dbReference type="AlphaFoldDB" id="A0A846ZJT3"/>
<organism evidence="11 12">
    <name type="scientific">Oleiagrimonas citrea</name>
    <dbReference type="NCBI Taxonomy" id="1665687"/>
    <lineage>
        <taxon>Bacteria</taxon>
        <taxon>Pseudomonadati</taxon>
        <taxon>Pseudomonadota</taxon>
        <taxon>Gammaproteobacteria</taxon>
        <taxon>Lysobacterales</taxon>
        <taxon>Rhodanobacteraceae</taxon>
        <taxon>Oleiagrimonas</taxon>
    </lineage>
</organism>
<gene>
    <name evidence="11" type="ORF">HF690_02500</name>
</gene>
<feature type="active site" evidence="8">
    <location>
        <position position="132"/>
    </location>
</feature>
<feature type="region of interest" description="Disordered" evidence="9">
    <location>
        <begin position="529"/>
        <end position="548"/>
    </location>
</feature>
<dbReference type="EMBL" id="JAAZQD010000001">
    <property type="protein sequence ID" value="NKZ37819.1"/>
    <property type="molecule type" value="Genomic_DNA"/>
</dbReference>
<comment type="function">
    <text evidence="8">Functions as both a chaperone and a metalloprotease. Maintains the integrity of the outer membrane by promoting either the assembly or the elimination of outer membrane proteins, depending on their folding state.</text>
</comment>
<dbReference type="GO" id="GO:0008270">
    <property type="term" value="F:zinc ion binding"/>
    <property type="evidence" value="ECO:0007669"/>
    <property type="project" value="UniProtKB-UniRule"/>
</dbReference>
<evidence type="ECO:0000313" key="11">
    <source>
        <dbReference type="EMBL" id="NKZ37819.1"/>
    </source>
</evidence>
<evidence type="ECO:0000259" key="10">
    <source>
        <dbReference type="Pfam" id="PF01435"/>
    </source>
</evidence>
<dbReference type="RefSeq" id="WP_168608324.1">
    <property type="nucleotide sequence ID" value="NZ_JAAZQD010000001.1"/>
</dbReference>
<keyword evidence="12" id="KW-1185">Reference proteome</keyword>
<dbReference type="InterPro" id="IPR011990">
    <property type="entry name" value="TPR-like_helical_dom_sf"/>
</dbReference>
<keyword evidence="5 8" id="KW-0378">Hydrolase</keyword>
<name>A0A846ZJT3_9GAMM</name>
<dbReference type="CDD" id="cd07333">
    <property type="entry name" value="M48C_bepA_like"/>
    <property type="match status" value="1"/>
</dbReference>
<dbReference type="PANTHER" id="PTHR22726:SF1">
    <property type="entry name" value="METALLOENDOPEPTIDASE OMA1, MITOCHONDRIAL"/>
    <property type="match status" value="1"/>
</dbReference>
<dbReference type="Proteomes" id="UP000541636">
    <property type="component" value="Unassembled WGS sequence"/>
</dbReference>
<dbReference type="GO" id="GO:0042597">
    <property type="term" value="C:periplasmic space"/>
    <property type="evidence" value="ECO:0007669"/>
    <property type="project" value="UniProtKB-SubCell"/>
</dbReference>
<evidence type="ECO:0000256" key="4">
    <source>
        <dbReference type="ARBA" id="ARBA00022764"/>
    </source>
</evidence>
<feature type="binding site" evidence="8">
    <location>
        <position position="199"/>
    </location>
    <ligand>
        <name>Zn(2+)</name>
        <dbReference type="ChEBI" id="CHEBI:29105"/>
        <note>catalytic</note>
    </ligand>
</feature>
<dbReference type="SUPFAM" id="SSF48452">
    <property type="entry name" value="TPR-like"/>
    <property type="match status" value="1"/>
</dbReference>
<reference evidence="11 12" key="1">
    <citation type="journal article" date="2017" name="Int. J. Syst. Evol. Microbiol.">
        <title>Oleiagrimonas citrea sp. nov., a marine bacterium isolated from tidal flat sediment and emended description of the genus Oleiagrimonas Fang et al. 2015 and Oleiagrimonas soli.</title>
        <authorList>
            <person name="Yang S.H."/>
            <person name="Seo H.S."/>
            <person name="Seong C.N."/>
            <person name="Kwon K.K."/>
        </authorList>
    </citation>
    <scope>NUCLEOTIDE SEQUENCE [LARGE SCALE GENOMIC DNA]</scope>
    <source>
        <strain evidence="11 12">MEBiC09124</strain>
    </source>
</reference>
<evidence type="ECO:0000313" key="12">
    <source>
        <dbReference type="Proteomes" id="UP000541636"/>
    </source>
</evidence>
<feature type="binding site" evidence="8">
    <location>
        <position position="135"/>
    </location>
    <ligand>
        <name>Zn(2+)</name>
        <dbReference type="ChEBI" id="CHEBI:29105"/>
        <note>catalytic</note>
    </ligand>
</feature>
<dbReference type="PANTHER" id="PTHR22726">
    <property type="entry name" value="METALLOENDOPEPTIDASE OMA1"/>
    <property type="match status" value="1"/>
</dbReference>
<keyword evidence="1 8" id="KW-0645">Protease</keyword>
<dbReference type="HAMAP" id="MF_00997">
    <property type="entry name" value="Protease_BepA"/>
    <property type="match status" value="1"/>
</dbReference>
<keyword evidence="7 8" id="KW-0482">Metalloprotease</keyword>
<comment type="similarity">
    <text evidence="8">Belongs to the peptidase M48 family. BepA subfamily.</text>
</comment>
<dbReference type="InterPro" id="IPR001915">
    <property type="entry name" value="Peptidase_M48"/>
</dbReference>
<dbReference type="EC" id="3.4.-.-" evidence="8"/>
<dbReference type="GO" id="GO:0016020">
    <property type="term" value="C:membrane"/>
    <property type="evidence" value="ECO:0007669"/>
    <property type="project" value="InterPro"/>
</dbReference>
<dbReference type="InterPro" id="IPR051156">
    <property type="entry name" value="Mito/Outer_Membr_Metalloprot"/>
</dbReference>
<feature type="signal peptide" evidence="8">
    <location>
        <begin position="1"/>
        <end position="21"/>
    </location>
</feature>
<dbReference type="GO" id="GO:0004222">
    <property type="term" value="F:metalloendopeptidase activity"/>
    <property type="evidence" value="ECO:0007669"/>
    <property type="project" value="InterPro"/>
</dbReference>
<sequence length="559" mass="60624" precursor="true">MSLRSPLLALFIASLSFAAGAQNRDVRLPDLGSSAGALISPQEASQYGSAMLHQMRALHMVLDDPQANEYLNSVGYRLVAASDDPKQKFTFFVVRDKEINAFAAPGGYIGVNAGLITIAQDESELAGVMAHEIGHISQHHLERAFEASKKDAPLMALVLLGAIAAGASGHNSGDAGMAVLAGGQGLIAQRQINFTRSDEAEADRVGIQTLARAGYDPEAMADFFQRMEDTLRPGSGGVSVPELLQTHPVTASRISDARARARTLEQQMKEQPHPTLNRAALENSTVPLPFVKDPSTLTARPTSNGHKGVAGLSLFKLMRERVRVLSGDPNKLLDYYAGNFSRPGFDTPSNRYGYALTLIQTGQPAKAIRQLQPLLKQHPGNTTLRLALAQAEFQNGEHAAAFDLYAALSANAPDDHAIAMAYAHALTQAGTQKQARKAEDMLRPMLDDSEDPDLFTSYARASEKAGMPVRAGEAFAYASYLSGRPFDAMQQFRRLLDRPNLDYYQRARINAHIAQLTPLLLELRKRKVDTPDRDDDSNSLPDRSKEGSASQLCFSLTCG</sequence>
<dbReference type="Pfam" id="PF01435">
    <property type="entry name" value="Peptidase_M48"/>
    <property type="match status" value="1"/>
</dbReference>
<evidence type="ECO:0000256" key="1">
    <source>
        <dbReference type="ARBA" id="ARBA00022670"/>
    </source>
</evidence>
<keyword evidence="4 8" id="KW-0574">Periplasm</keyword>
<keyword evidence="3 8" id="KW-0732">Signal</keyword>
<dbReference type="Gene3D" id="3.30.2010.10">
    <property type="entry name" value="Metalloproteases ('zincins'), catalytic domain"/>
    <property type="match status" value="1"/>
</dbReference>
<evidence type="ECO:0000256" key="9">
    <source>
        <dbReference type="SAM" id="MobiDB-lite"/>
    </source>
</evidence>
<dbReference type="GO" id="GO:0051603">
    <property type="term" value="P:proteolysis involved in protein catabolic process"/>
    <property type="evidence" value="ECO:0007669"/>
    <property type="project" value="TreeGrafter"/>
</dbReference>
<comment type="cofactor">
    <cofactor evidence="8">
        <name>Zn(2+)</name>
        <dbReference type="ChEBI" id="CHEBI:29105"/>
    </cofactor>
    <text evidence="8">Binds 1 zinc ion per subunit.</text>
</comment>
<keyword evidence="2 8" id="KW-0479">Metal-binding</keyword>
<evidence type="ECO:0000256" key="7">
    <source>
        <dbReference type="ARBA" id="ARBA00023049"/>
    </source>
</evidence>
<evidence type="ECO:0000256" key="2">
    <source>
        <dbReference type="ARBA" id="ARBA00022723"/>
    </source>
</evidence>
<evidence type="ECO:0000256" key="5">
    <source>
        <dbReference type="ARBA" id="ARBA00022801"/>
    </source>
</evidence>
<evidence type="ECO:0000256" key="6">
    <source>
        <dbReference type="ARBA" id="ARBA00022833"/>
    </source>
</evidence>
<comment type="subcellular location">
    <subcellularLocation>
        <location evidence="8">Periplasm</location>
    </subcellularLocation>
</comment>
<feature type="active site" description="Proton donor" evidence="8">
    <location>
        <position position="203"/>
    </location>
</feature>
<evidence type="ECO:0000256" key="8">
    <source>
        <dbReference type="HAMAP-Rule" id="MF_00997"/>
    </source>
</evidence>
<dbReference type="Gene3D" id="1.25.40.10">
    <property type="entry name" value="Tetratricopeptide repeat domain"/>
    <property type="match status" value="1"/>
</dbReference>
<evidence type="ECO:0000256" key="3">
    <source>
        <dbReference type="ARBA" id="ARBA00022729"/>
    </source>
</evidence>
<protein>
    <recommendedName>
        <fullName evidence="8">Putative beta-barrel assembly-enhancing protease</fullName>
        <ecNumber evidence="8">3.4.-.-</ecNumber>
    </recommendedName>
</protein>
<dbReference type="InterPro" id="IPR030873">
    <property type="entry name" value="Protease_BepA"/>
</dbReference>
<keyword evidence="6 8" id="KW-0862">Zinc</keyword>